<evidence type="ECO:0000313" key="2">
    <source>
        <dbReference type="EMBL" id="KAB8031747.1"/>
    </source>
</evidence>
<gene>
    <name evidence="2" type="ORF">GCL57_03665</name>
</gene>
<sequence length="1005" mass="117663">MPIIVPTVYHFDNQEIQHSNYTKLAVDYSKRTISCELLETASNIKIFQKKWFLQSYDKKRTIESDVSLLDFSLAQKFPNVTCETILFDGLLFKKLKISNSFSNFENWPNLAPGIQKFSLSNIFNFSISNYFKNKEDFQYYFCKSAAKQDAENFFCSLLDKDTGGIERKNNETHKILNIIGSEKYKILNLNIGIKQKNKTIQSTGIQFIIQNDDTQKFSIPPNIRFNSTYNGKNLECFSNEYLYTPNNDKIVWQKNNKEIPDYYSYLLPENFIQLGSSYTCTNNNGESDKFEVSRKYLEIIGLKQIEILENEENKIIHYDANLYLPENEYEWSCKNSLNIKCEVIKDQKDQAINLKITPSNIFKTSVFPEKIKLSLTVDDDLFEKEIIVFNSKKSQDSTLNISNNISFEVSKNENQFSCNLEDSLEKSAMYNIYWYLDNQEITAFRNLNKISTFLNENYITCIIAGKVLNRSILGAKSYFAENPSKENPSWLKDSYLVNINMPNKFFLFTENFESNIYDVNCSIMDQNNNIILNNVCEKQKDKTHYLIFNNHILNEISNYYKAFPPIDIFNLPELQLKISLHEKNNLRNYFSQIKFVNQNFKPNILASGIQTHKNGTQECYIFVKDPNNLFLSTEFYLEKNRITRYASSLNEQNFQENNFISKEFIEKLKKENIFFYSSSFKEKKAEDTCIITVSNGTTVAQVKTSINQNNSDFKKLLKNHQSEKYKISAKKGAKVDFAFNFVKKLDISNEPLQISFHPSNIELQKNPFSLQYSNQNEKKTLSIYYAKNIVENNLFSTLLKNHSDEKSNQNLLNENSKNGSENYFKSNEEENLNFFRAHFLSAYFSLNESKEHQRTNFICKSTPEMTNKFNNTYKYSILVNGENYLQLKSNKPSIEFELNDLKDSDTVICQIQFDDKIESTSYSKKDKANILSYCYGMDKNGSIFSFQCPNFKKLNYSIDYFKEELIKKVQSQFHNTNFISYVHMVLWTESQKNKMSLSFRVTDRE</sequence>
<accession>A0A833N1U0</accession>
<dbReference type="Proteomes" id="UP000442694">
    <property type="component" value="Unassembled WGS sequence"/>
</dbReference>
<dbReference type="EMBL" id="WFLN01000005">
    <property type="protein sequence ID" value="KAB8031747.1"/>
    <property type="molecule type" value="Genomic_DNA"/>
</dbReference>
<dbReference type="AlphaFoldDB" id="A0A833N1U0"/>
<feature type="domain" description="Ig-like" evidence="1">
    <location>
        <begin position="221"/>
        <end position="293"/>
    </location>
</feature>
<comment type="caution">
    <text evidence="2">The sequence shown here is derived from an EMBL/GenBank/DDBJ whole genome shotgun (WGS) entry which is preliminary data.</text>
</comment>
<evidence type="ECO:0000259" key="1">
    <source>
        <dbReference type="PROSITE" id="PS50835"/>
    </source>
</evidence>
<protein>
    <recommendedName>
        <fullName evidence="1">Ig-like domain-containing protein</fullName>
    </recommendedName>
</protein>
<reference evidence="2 3" key="1">
    <citation type="submission" date="2019-10" db="EMBL/GenBank/DDBJ databases">
        <title>New genus of Silvanigrellaceae.</title>
        <authorList>
            <person name="Pitt A."/>
            <person name="Hahn M.W."/>
        </authorList>
    </citation>
    <scope>NUCLEOTIDE SEQUENCE [LARGE SCALE GENOMIC DNA]</scope>
    <source>
        <strain evidence="2 3">33A1-SZDP</strain>
    </source>
</reference>
<dbReference type="PROSITE" id="PS50835">
    <property type="entry name" value="IG_LIKE"/>
    <property type="match status" value="1"/>
</dbReference>
<dbReference type="RefSeq" id="WP_152211923.1">
    <property type="nucleotide sequence ID" value="NZ_WFLN01000005.1"/>
</dbReference>
<evidence type="ECO:0000313" key="3">
    <source>
        <dbReference type="Proteomes" id="UP000442694"/>
    </source>
</evidence>
<name>A0A833N1U0_9BACT</name>
<organism evidence="2 3">
    <name type="scientific">Fluviispira multicolorata</name>
    <dbReference type="NCBI Taxonomy" id="2654512"/>
    <lineage>
        <taxon>Bacteria</taxon>
        <taxon>Pseudomonadati</taxon>
        <taxon>Bdellovibrionota</taxon>
        <taxon>Oligoflexia</taxon>
        <taxon>Silvanigrellales</taxon>
        <taxon>Silvanigrellaceae</taxon>
        <taxon>Fluviispira</taxon>
    </lineage>
</organism>
<dbReference type="InterPro" id="IPR007110">
    <property type="entry name" value="Ig-like_dom"/>
</dbReference>
<keyword evidence="3" id="KW-1185">Reference proteome</keyword>
<proteinExistence type="predicted"/>